<feature type="compositionally biased region" description="Polar residues" evidence="6">
    <location>
        <begin position="654"/>
        <end position="681"/>
    </location>
</feature>
<keyword evidence="3" id="KW-0645">Protease</keyword>
<evidence type="ECO:0000313" key="9">
    <source>
        <dbReference type="Proteomes" id="UP000001194"/>
    </source>
</evidence>
<dbReference type="PANTHER" id="PTHR46896">
    <property type="entry name" value="SENTRIN-SPECIFIC PROTEASE"/>
    <property type="match status" value="1"/>
</dbReference>
<dbReference type="GO" id="GO:0005634">
    <property type="term" value="C:nucleus"/>
    <property type="evidence" value="ECO:0007669"/>
    <property type="project" value="TreeGrafter"/>
</dbReference>
<dbReference type="InterPro" id="IPR038765">
    <property type="entry name" value="Papain-like_cys_pep_sf"/>
</dbReference>
<evidence type="ECO:0000259" key="7">
    <source>
        <dbReference type="PROSITE" id="PS50600"/>
    </source>
</evidence>
<dbReference type="PANTHER" id="PTHR46896:SF3">
    <property type="entry name" value="FI06413P-RELATED"/>
    <property type="match status" value="1"/>
</dbReference>
<feature type="region of interest" description="Disordered" evidence="6">
    <location>
        <begin position="434"/>
        <end position="501"/>
    </location>
</feature>
<dbReference type="RefSeq" id="XP_001876316.1">
    <property type="nucleotide sequence ID" value="XM_001876281.1"/>
</dbReference>
<dbReference type="GO" id="GO:0070139">
    <property type="term" value="F:SUMO-specific endopeptidase activity"/>
    <property type="evidence" value="ECO:0007669"/>
    <property type="project" value="TreeGrafter"/>
</dbReference>
<dbReference type="EMBL" id="DS547093">
    <property type="protein sequence ID" value="EDR13818.1"/>
    <property type="molecule type" value="Genomic_DNA"/>
</dbReference>
<evidence type="ECO:0000256" key="3">
    <source>
        <dbReference type="ARBA" id="ARBA00022670"/>
    </source>
</evidence>
<dbReference type="GO" id="GO:0005737">
    <property type="term" value="C:cytoplasm"/>
    <property type="evidence" value="ECO:0007669"/>
    <property type="project" value="TreeGrafter"/>
</dbReference>
<keyword evidence="5" id="KW-0378">Hydrolase</keyword>
<feature type="compositionally biased region" description="Low complexity" evidence="6">
    <location>
        <begin position="710"/>
        <end position="733"/>
    </location>
</feature>
<reference evidence="8 9" key="1">
    <citation type="journal article" date="2008" name="Nature">
        <title>The genome of Laccaria bicolor provides insights into mycorrhizal symbiosis.</title>
        <authorList>
            <person name="Martin F."/>
            <person name="Aerts A."/>
            <person name="Ahren D."/>
            <person name="Brun A."/>
            <person name="Danchin E.G.J."/>
            <person name="Duchaussoy F."/>
            <person name="Gibon J."/>
            <person name="Kohler A."/>
            <person name="Lindquist E."/>
            <person name="Pereda V."/>
            <person name="Salamov A."/>
            <person name="Shapiro H.J."/>
            <person name="Wuyts J."/>
            <person name="Blaudez D."/>
            <person name="Buee M."/>
            <person name="Brokstein P."/>
            <person name="Canbaeck B."/>
            <person name="Cohen D."/>
            <person name="Courty P.E."/>
            <person name="Coutinho P.M."/>
            <person name="Delaruelle C."/>
            <person name="Detter J.C."/>
            <person name="Deveau A."/>
            <person name="DiFazio S."/>
            <person name="Duplessis S."/>
            <person name="Fraissinet-Tachet L."/>
            <person name="Lucic E."/>
            <person name="Frey-Klett P."/>
            <person name="Fourrey C."/>
            <person name="Feussner I."/>
            <person name="Gay G."/>
            <person name="Grimwood J."/>
            <person name="Hoegger P.J."/>
            <person name="Jain P."/>
            <person name="Kilaru S."/>
            <person name="Labbe J."/>
            <person name="Lin Y.C."/>
            <person name="Legue V."/>
            <person name="Le Tacon F."/>
            <person name="Marmeisse R."/>
            <person name="Melayah D."/>
            <person name="Montanini B."/>
            <person name="Muratet M."/>
            <person name="Nehls U."/>
            <person name="Niculita-Hirzel H."/>
            <person name="Oudot-Le Secq M.P."/>
            <person name="Peter M."/>
            <person name="Quesneville H."/>
            <person name="Rajashekar B."/>
            <person name="Reich M."/>
            <person name="Rouhier N."/>
            <person name="Schmutz J."/>
            <person name="Yin T."/>
            <person name="Chalot M."/>
            <person name="Henrissat B."/>
            <person name="Kuees U."/>
            <person name="Lucas S."/>
            <person name="Van de Peer Y."/>
            <person name="Podila G.K."/>
            <person name="Polle A."/>
            <person name="Pukkila P.J."/>
            <person name="Richardson P.M."/>
            <person name="Rouze P."/>
            <person name="Sanders I.R."/>
            <person name="Stajich J.E."/>
            <person name="Tunlid A."/>
            <person name="Tuskan G."/>
            <person name="Grigoriev I.V."/>
        </authorList>
    </citation>
    <scope>NUCLEOTIDE SEQUENCE [LARGE SCALE GENOMIC DNA]</scope>
    <source>
        <strain evidence="9">S238N-H82 / ATCC MYA-4686</strain>
    </source>
</reference>
<feature type="compositionally biased region" description="Basic and acidic residues" evidence="6">
    <location>
        <begin position="778"/>
        <end position="790"/>
    </location>
</feature>
<evidence type="ECO:0000256" key="4">
    <source>
        <dbReference type="ARBA" id="ARBA00022786"/>
    </source>
</evidence>
<dbReference type="PROSITE" id="PS50600">
    <property type="entry name" value="ULP_PROTEASE"/>
    <property type="match status" value="1"/>
</dbReference>
<feature type="compositionally biased region" description="Low complexity" evidence="6">
    <location>
        <begin position="479"/>
        <end position="492"/>
    </location>
</feature>
<dbReference type="Proteomes" id="UP000001194">
    <property type="component" value="Unassembled WGS sequence"/>
</dbReference>
<keyword evidence="4" id="KW-0833">Ubl conjugation pathway</keyword>
<dbReference type="KEGG" id="lbc:LACBIDRAFT_309247"/>
<accession>B0CVX6</accession>
<dbReference type="Pfam" id="PF02902">
    <property type="entry name" value="Peptidase_C48"/>
    <property type="match status" value="2"/>
</dbReference>
<dbReference type="InParanoid" id="B0CVX6"/>
<dbReference type="HOGENOM" id="CLU_010190_0_0_1"/>
<feature type="compositionally biased region" description="Basic and acidic residues" evidence="6">
    <location>
        <begin position="986"/>
        <end position="998"/>
    </location>
</feature>
<keyword evidence="9" id="KW-1185">Reference proteome</keyword>
<feature type="region of interest" description="Disordered" evidence="6">
    <location>
        <begin position="654"/>
        <end position="747"/>
    </location>
</feature>
<feature type="compositionally biased region" description="Polar residues" evidence="6">
    <location>
        <begin position="440"/>
        <end position="454"/>
    </location>
</feature>
<evidence type="ECO:0000256" key="5">
    <source>
        <dbReference type="ARBA" id="ARBA00022801"/>
    </source>
</evidence>
<name>B0CVX6_LACBS</name>
<feature type="compositionally biased region" description="Polar residues" evidence="6">
    <location>
        <begin position="144"/>
        <end position="155"/>
    </location>
</feature>
<dbReference type="SUPFAM" id="SSF54001">
    <property type="entry name" value="Cysteine proteinases"/>
    <property type="match status" value="1"/>
</dbReference>
<dbReference type="STRING" id="486041.B0CVX6"/>
<evidence type="ECO:0000256" key="1">
    <source>
        <dbReference type="ARBA" id="ARBA00005234"/>
    </source>
</evidence>
<feature type="domain" description="Ubiquitin-like protease family profile" evidence="7">
    <location>
        <begin position="546"/>
        <end position="928"/>
    </location>
</feature>
<dbReference type="GO" id="GO:0016926">
    <property type="term" value="P:protein desumoylation"/>
    <property type="evidence" value="ECO:0007669"/>
    <property type="project" value="TreeGrafter"/>
</dbReference>
<dbReference type="Gene3D" id="1.10.418.20">
    <property type="match status" value="1"/>
</dbReference>
<dbReference type="GeneID" id="6071219"/>
<evidence type="ECO:0000313" key="8">
    <source>
        <dbReference type="EMBL" id="EDR13818.1"/>
    </source>
</evidence>
<dbReference type="GO" id="GO:0006508">
    <property type="term" value="P:proteolysis"/>
    <property type="evidence" value="ECO:0007669"/>
    <property type="project" value="UniProtKB-KW"/>
</dbReference>
<feature type="compositionally biased region" description="Polar residues" evidence="6">
    <location>
        <begin position="734"/>
        <end position="744"/>
    </location>
</feature>
<protein>
    <submittedName>
        <fullName evidence="8">Predicted protein</fullName>
    </submittedName>
</protein>
<feature type="compositionally biased region" description="Basic and acidic residues" evidence="6">
    <location>
        <begin position="1"/>
        <end position="14"/>
    </location>
</feature>
<dbReference type="InterPro" id="IPR003653">
    <property type="entry name" value="Peptidase_C48_C"/>
</dbReference>
<feature type="region of interest" description="Disordered" evidence="6">
    <location>
        <begin position="986"/>
        <end position="1035"/>
    </location>
</feature>
<dbReference type="InterPro" id="IPR051947">
    <property type="entry name" value="Sentrin-specific_protease"/>
</dbReference>
<feature type="compositionally biased region" description="Polar residues" evidence="6">
    <location>
        <begin position="43"/>
        <end position="67"/>
    </location>
</feature>
<feature type="compositionally biased region" description="Acidic residues" evidence="6">
    <location>
        <begin position="1000"/>
        <end position="1012"/>
    </location>
</feature>
<feature type="compositionally biased region" description="Low complexity" evidence="6">
    <location>
        <begin position="167"/>
        <end position="177"/>
    </location>
</feature>
<proteinExistence type="inferred from homology"/>
<dbReference type="OrthoDB" id="442460at2759"/>
<evidence type="ECO:0000256" key="6">
    <source>
        <dbReference type="SAM" id="MobiDB-lite"/>
    </source>
</evidence>
<organism evidence="9">
    <name type="scientific">Laccaria bicolor (strain S238N-H82 / ATCC MYA-4686)</name>
    <name type="common">Bicoloured deceiver</name>
    <name type="synonym">Laccaria laccata var. bicolor</name>
    <dbReference type="NCBI Taxonomy" id="486041"/>
    <lineage>
        <taxon>Eukaryota</taxon>
        <taxon>Fungi</taxon>
        <taxon>Dikarya</taxon>
        <taxon>Basidiomycota</taxon>
        <taxon>Agaricomycotina</taxon>
        <taxon>Agaricomycetes</taxon>
        <taxon>Agaricomycetidae</taxon>
        <taxon>Agaricales</taxon>
        <taxon>Agaricineae</taxon>
        <taxon>Hydnangiaceae</taxon>
        <taxon>Laccaria</taxon>
    </lineage>
</organism>
<evidence type="ECO:0000256" key="2">
    <source>
        <dbReference type="ARBA" id="ARBA00022553"/>
    </source>
</evidence>
<dbReference type="AlphaFoldDB" id="B0CVX6"/>
<feature type="compositionally biased region" description="Basic and acidic residues" evidence="6">
    <location>
        <begin position="156"/>
        <end position="166"/>
    </location>
</feature>
<gene>
    <name evidence="8" type="ORF">LACBIDRAFT_309247</name>
</gene>
<keyword evidence="2" id="KW-0597">Phosphoprotein</keyword>
<feature type="region of interest" description="Disordered" evidence="6">
    <location>
        <begin position="132"/>
        <end position="185"/>
    </location>
</feature>
<sequence>MTTKTERSEIKGLHGIESSSRSSVNNNYRDASNGTPVWKKNPTLIQTPVNAKGRPQTSAAQVLSQGGNPRGGGFTVAVGNTTSRRTMTACPPRKKMKIDEDTTFGGNVRRKQPKEGRPVLAPEIIEVDDEDLHPSTDDMLLRSPRTSGLRSTIQNHDTHSSNHAESSRASMSRPPRSGNVVVPDGKDTEWLERKIDPTDDDPIALFSDEETNLPKGKVKSIVNTIEAKSIPQIDLRKVKPHMKPRTQLKVMHSESTTPRDHIATSSTNFFNRKDSKQTRATPRTLPVKEFFIGTKLWEDKPSILTWSTTDCIEISHGGIPQLKAFDVRSNCSSVTYTVKSTPFSGNEAPVVKLDTFSAIKRINHKAADAFKSGAPFSGSIVVKFDTSHPDWAPSSYQAFTQWLSKHINKSEKLSGQKPTDSVWEQQSNHSCLFFRPTGARKSSNSTRKAVATTSSKKRAAPDESASEDELATPPRAVESRAASRTSRRPTTPIEIASPPGNVVEVAEAGPSNLRRSTRRSAAAAQAPQVDPDEVILVYPHGVPGAVNITNADMGRLDPGEFLNDTLIEFGLKLWLRELEDTDPELAKQIHVFSSFFYKKLNKKNFQEGYNSVRKWTSRFDLFQKKYIIVPINENLHWYFAIIYEPEHVLLSPAAQRQTRSHSAPKPTSKTVETIPTQNNSPIADPDGQRGQTMSETEVEEGLHDFQSSCSITATSGDSSTTTTTPREQPTTASIQGANRETPSSDVIDIEMDNPLVEEVTDSMDHTPSSSKARSPSPMKEDDSRQPPSDREIEDVQDAPGSNGVFNFPRRDVSAYLVGIPPSKFYASSKNVKDKPKEIDLVPMEIHDDAEELYESSAGQPQTHIITLDSLGGPHKQAVNQLAKYLRLEAKDKKGIDQPSSATGLVAAVPTQPNFCDCGVYLLHLAQTFMKNPQHYFQMTLASSNKKAAHSARRLDWNDSEVGQFRENMARRIRELSGEWKQLKEEVRKKEAEQGKGDAEAASESDSEVDIVEVETIPPRVRPRTGRHGPAARVRG</sequence>
<feature type="region of interest" description="Disordered" evidence="6">
    <location>
        <begin position="759"/>
        <end position="807"/>
    </location>
</feature>
<comment type="similarity">
    <text evidence="1">Belongs to the peptidase C48 family.</text>
</comment>
<feature type="compositionally biased region" description="Low complexity" evidence="6">
    <location>
        <begin position="18"/>
        <end position="27"/>
    </location>
</feature>
<feature type="region of interest" description="Disordered" evidence="6">
    <location>
        <begin position="1"/>
        <end position="78"/>
    </location>
</feature>
<dbReference type="Gene3D" id="3.40.395.10">
    <property type="entry name" value="Adenoviral Proteinase, Chain A"/>
    <property type="match status" value="1"/>
</dbReference>